<dbReference type="PROSITE" id="PS00972">
    <property type="entry name" value="USP_1"/>
    <property type="match status" value="1"/>
</dbReference>
<feature type="compositionally biased region" description="Polar residues" evidence="3">
    <location>
        <begin position="594"/>
        <end position="605"/>
    </location>
</feature>
<dbReference type="SMART" id="SM00726">
    <property type="entry name" value="UIM"/>
    <property type="match status" value="2"/>
</dbReference>
<dbReference type="GO" id="GO:0031647">
    <property type="term" value="P:regulation of protein stability"/>
    <property type="evidence" value="ECO:0000318"/>
    <property type="project" value="GO_Central"/>
</dbReference>
<dbReference type="Proteomes" id="UP000054558">
    <property type="component" value="Unassembled WGS sequence"/>
</dbReference>
<feature type="compositionally biased region" description="Acidic residues" evidence="3">
    <location>
        <begin position="448"/>
        <end position="460"/>
    </location>
</feature>
<dbReference type="InterPro" id="IPR018200">
    <property type="entry name" value="USP_CS"/>
</dbReference>
<comment type="catalytic activity">
    <reaction evidence="2">
        <text>Thiol-dependent hydrolysis of ester, thioester, amide, peptide and isopeptide bonds formed by the C-terminal Gly of ubiquitin (a 76-residue protein attached to proteins as an intracellular targeting signal).</text>
        <dbReference type="EC" id="3.4.19.12"/>
    </reaction>
</comment>
<dbReference type="InterPro" id="IPR001394">
    <property type="entry name" value="Peptidase_C19_UCH"/>
</dbReference>
<dbReference type="AlphaFoldDB" id="A0A0U9HI37"/>
<gene>
    <name evidence="5" type="ORF">KFL_000490150</name>
</gene>
<accession>A0A0U9HI37</accession>
<keyword evidence="2 5" id="KW-0378">Hydrolase</keyword>
<name>A0A0U9HI37_KLENI</name>
<dbReference type="EMBL" id="DF236998">
    <property type="protein sequence ID" value="GAQ80225.1"/>
    <property type="molecule type" value="Genomic_DNA"/>
</dbReference>
<feature type="region of interest" description="Disordered" evidence="3">
    <location>
        <begin position="530"/>
        <end position="551"/>
    </location>
</feature>
<dbReference type="GO" id="GO:0005829">
    <property type="term" value="C:cytosol"/>
    <property type="evidence" value="ECO:0000318"/>
    <property type="project" value="GO_Central"/>
</dbReference>
<keyword evidence="2" id="KW-0788">Thiol protease</keyword>
<feature type="region of interest" description="Disordered" evidence="3">
    <location>
        <begin position="339"/>
        <end position="368"/>
    </location>
</feature>
<feature type="region of interest" description="Disordered" evidence="3">
    <location>
        <begin position="727"/>
        <end position="761"/>
    </location>
</feature>
<feature type="domain" description="USP" evidence="4">
    <location>
        <begin position="82"/>
        <end position="831"/>
    </location>
</feature>
<dbReference type="OMA" id="CGEVVNK"/>
<dbReference type="PROSITE" id="PS00973">
    <property type="entry name" value="USP_2"/>
    <property type="match status" value="1"/>
</dbReference>
<evidence type="ECO:0000313" key="6">
    <source>
        <dbReference type="Proteomes" id="UP000054558"/>
    </source>
</evidence>
<comment type="function">
    <text evidence="2">Recognizes and hydrolyzes the peptide bond at the C-terminal Gly of ubiquitin. Involved in the processing of poly-ubiquitin precursors as well as that of ubiquitinated proteins.</text>
</comment>
<comment type="similarity">
    <text evidence="1 2">Belongs to the peptidase C19 family.</text>
</comment>
<dbReference type="PANTHER" id="PTHR24006:SF827">
    <property type="entry name" value="UBIQUITIN CARBOXYL-TERMINAL HYDROLASE 34"/>
    <property type="match status" value="1"/>
</dbReference>
<dbReference type="InterPro" id="IPR028889">
    <property type="entry name" value="USP"/>
</dbReference>
<dbReference type="GO" id="GO:0006508">
    <property type="term" value="P:proteolysis"/>
    <property type="evidence" value="ECO:0007669"/>
    <property type="project" value="UniProtKB-KW"/>
</dbReference>
<sequence>MRMHSKSRGAMMVEAAKKNKDAQKSPVRSTKSSLPLVPSTPQKRKDPRPSQLIQYGKEKPDNNLDALFKRRKEQQQSISGFRGMENLGNTCYMNAVLQVLTSLDTFASDMQNKQLLDASMPEDGVYKALLQVTKEKKLTGMSRGINPVALKRSVAKNSSRFEGARQQDAHEFLCNLLDQVQEEVFHHYEKKLLPQDSSKLQLQDTRCPTSLNFSCIVEHELVCDSCGESSEVRELFRHLSLDIPERKPGEANGPPNLQELLELYFKDEPLEKTCEKCGCLTCTVKHRVRRLPRVLVLHMKRFCVKIDGPVQRYVKRQDPVRIEPLLNLRPVCCPLTKGPIPFGDQARPSPSQNKAPKTPQSPRRTLADVSNTWQAAAGESPAKSARRASISASSGAFLGPEAVGRIRGGFSVASDGSSGSGIREGSDVDSGETSGERNEGSDVRMDEANAEGDACPEEDTASSMEGVEQEPRRCFSHAELASIEPQRLRGGGAEPDSDPYALEPTASELLEQSMSEALERTMRDRAAEMEAVNSGRIAERKRASAEAGLSARKPDSIYTRASPYETSDNPYEAYKNLPPGARFGTATALKVAERSQTPGTQTPRLSATAGKRGEPVIRKPGKSISTVKNLFKSAGEKREEEAAMLFSPGSKRPKTRAERAESRIASVVDLEPDEDAELARVLAESEKEFAAQRGGDAGQAGADVSREQEQLDRAIALSLQEAAAAIEREDVPTPAPGLDRAAPSSPTVEIADDAMSGPEPPEPFSTAYRLHGIISHLGTLASSGHFIADVYDTASEQWVRHDDSVVTVVSRSTVLNEKREVDGYMFFYVHEPLVKQQKLGYQQARDSSKLKLEGRF</sequence>
<dbReference type="InterPro" id="IPR038765">
    <property type="entry name" value="Papain-like_cys_pep_sf"/>
</dbReference>
<dbReference type="PROSITE" id="PS50330">
    <property type="entry name" value="UIM"/>
    <property type="match status" value="2"/>
</dbReference>
<dbReference type="Pfam" id="PF00443">
    <property type="entry name" value="UCH"/>
    <property type="match status" value="1"/>
</dbReference>
<dbReference type="CDD" id="cd02257">
    <property type="entry name" value="Peptidase_C19"/>
    <property type="match status" value="2"/>
</dbReference>
<dbReference type="PANTHER" id="PTHR24006">
    <property type="entry name" value="UBIQUITIN CARBOXYL-TERMINAL HYDROLASE"/>
    <property type="match status" value="1"/>
</dbReference>
<feature type="compositionally biased region" description="Basic and acidic residues" evidence="3">
    <location>
        <begin position="434"/>
        <end position="447"/>
    </location>
</feature>
<evidence type="ECO:0000256" key="2">
    <source>
        <dbReference type="RuleBase" id="RU366025"/>
    </source>
</evidence>
<dbReference type="InterPro" id="IPR050164">
    <property type="entry name" value="Peptidase_C19"/>
</dbReference>
<dbReference type="GO" id="GO:0005634">
    <property type="term" value="C:nucleus"/>
    <property type="evidence" value="ECO:0000318"/>
    <property type="project" value="GO_Central"/>
</dbReference>
<dbReference type="InterPro" id="IPR003903">
    <property type="entry name" value="UIM_dom"/>
</dbReference>
<feature type="region of interest" description="Disordered" evidence="3">
    <location>
        <begin position="409"/>
        <end position="501"/>
    </location>
</feature>
<keyword evidence="2" id="KW-0833">Ubl conjugation pathway</keyword>
<dbReference type="OrthoDB" id="289038at2759"/>
<organism evidence="5 6">
    <name type="scientific">Klebsormidium nitens</name>
    <name type="common">Green alga</name>
    <name type="synonym">Ulothrix nitens</name>
    <dbReference type="NCBI Taxonomy" id="105231"/>
    <lineage>
        <taxon>Eukaryota</taxon>
        <taxon>Viridiplantae</taxon>
        <taxon>Streptophyta</taxon>
        <taxon>Klebsormidiophyceae</taxon>
        <taxon>Klebsormidiales</taxon>
        <taxon>Klebsormidiaceae</taxon>
        <taxon>Klebsormidium</taxon>
    </lineage>
</organism>
<evidence type="ECO:0000256" key="1">
    <source>
        <dbReference type="ARBA" id="ARBA00009085"/>
    </source>
</evidence>
<feature type="region of interest" description="Disordered" evidence="3">
    <location>
        <begin position="1"/>
        <end position="62"/>
    </location>
</feature>
<dbReference type="GO" id="GO:0016579">
    <property type="term" value="P:protein deubiquitination"/>
    <property type="evidence" value="ECO:0007669"/>
    <property type="project" value="InterPro"/>
</dbReference>
<proteinExistence type="inferred from homology"/>
<keyword evidence="2" id="KW-0645">Protease</keyword>
<dbReference type="GO" id="GO:0004843">
    <property type="term" value="F:cysteine-type deubiquitinase activity"/>
    <property type="evidence" value="ECO:0000318"/>
    <property type="project" value="GO_Central"/>
</dbReference>
<dbReference type="Gene3D" id="3.90.70.10">
    <property type="entry name" value="Cysteine proteinases"/>
    <property type="match status" value="2"/>
</dbReference>
<feature type="region of interest" description="Disordered" evidence="3">
    <location>
        <begin position="591"/>
        <end position="622"/>
    </location>
</feature>
<dbReference type="PROSITE" id="PS50235">
    <property type="entry name" value="USP_3"/>
    <property type="match status" value="1"/>
</dbReference>
<feature type="region of interest" description="Disordered" evidence="3">
    <location>
        <begin position="638"/>
        <end position="662"/>
    </location>
</feature>
<dbReference type="STRING" id="105231.A0A0U9HI37"/>
<dbReference type="SUPFAM" id="SSF54001">
    <property type="entry name" value="Cysteine proteinases"/>
    <property type="match status" value="1"/>
</dbReference>
<keyword evidence="6" id="KW-1185">Reference proteome</keyword>
<feature type="compositionally biased region" description="Polar residues" evidence="3">
    <location>
        <begin position="348"/>
        <end position="368"/>
    </location>
</feature>
<reference evidence="5 6" key="1">
    <citation type="journal article" date="2014" name="Nat. Commun.">
        <title>Klebsormidium flaccidum genome reveals primary factors for plant terrestrial adaptation.</title>
        <authorList>
            <person name="Hori K."/>
            <person name="Maruyama F."/>
            <person name="Fujisawa T."/>
            <person name="Togashi T."/>
            <person name="Yamamoto N."/>
            <person name="Seo M."/>
            <person name="Sato S."/>
            <person name="Yamada T."/>
            <person name="Mori H."/>
            <person name="Tajima N."/>
            <person name="Moriyama T."/>
            <person name="Ikeuchi M."/>
            <person name="Watanabe M."/>
            <person name="Wada H."/>
            <person name="Kobayashi K."/>
            <person name="Saito M."/>
            <person name="Masuda T."/>
            <person name="Sasaki-Sekimoto Y."/>
            <person name="Mashiguchi K."/>
            <person name="Awai K."/>
            <person name="Shimojima M."/>
            <person name="Masuda S."/>
            <person name="Iwai M."/>
            <person name="Nobusawa T."/>
            <person name="Narise T."/>
            <person name="Kondo S."/>
            <person name="Saito H."/>
            <person name="Sato R."/>
            <person name="Murakawa M."/>
            <person name="Ihara Y."/>
            <person name="Oshima-Yamada Y."/>
            <person name="Ohtaka K."/>
            <person name="Satoh M."/>
            <person name="Sonobe K."/>
            <person name="Ishii M."/>
            <person name="Ohtani R."/>
            <person name="Kanamori-Sato M."/>
            <person name="Honoki R."/>
            <person name="Miyazaki D."/>
            <person name="Mochizuki H."/>
            <person name="Umetsu J."/>
            <person name="Higashi K."/>
            <person name="Shibata D."/>
            <person name="Kamiya Y."/>
            <person name="Sato N."/>
            <person name="Nakamura Y."/>
            <person name="Tabata S."/>
            <person name="Ida S."/>
            <person name="Kurokawa K."/>
            <person name="Ohta H."/>
        </authorList>
    </citation>
    <scope>NUCLEOTIDE SEQUENCE [LARGE SCALE GENOMIC DNA]</scope>
    <source>
        <strain evidence="5 6">NIES-2285</strain>
    </source>
</reference>
<evidence type="ECO:0000313" key="5">
    <source>
        <dbReference type="EMBL" id="GAQ80225.1"/>
    </source>
</evidence>
<protein>
    <recommendedName>
        <fullName evidence="2">Ubiquitin carboxyl-terminal hydrolase</fullName>
        <ecNumber evidence="2">3.4.19.12</ecNumber>
    </recommendedName>
</protein>
<evidence type="ECO:0000256" key="3">
    <source>
        <dbReference type="SAM" id="MobiDB-lite"/>
    </source>
</evidence>
<evidence type="ECO:0000259" key="4">
    <source>
        <dbReference type="PROSITE" id="PS50235"/>
    </source>
</evidence>
<dbReference type="EC" id="3.4.19.12" evidence="2"/>